<evidence type="ECO:0008006" key="5">
    <source>
        <dbReference type="Google" id="ProtNLM"/>
    </source>
</evidence>
<dbReference type="EMBL" id="BSDO01000001">
    <property type="protein sequence ID" value="GLI21499.1"/>
    <property type="molecule type" value="Genomic_DNA"/>
</dbReference>
<accession>A0A9W6CIT4</accession>
<evidence type="ECO:0000313" key="4">
    <source>
        <dbReference type="Proteomes" id="UP001245370"/>
    </source>
</evidence>
<sequence length="288" mass="30000">MSELTPAPAATFSAGWLALREVTDHRARSAALEAKLSARLSPLAEQRIVDLGAGSGSNLRALAPKLGPRQHWILVDHDDTLAEAARTAFRAFADGWREDGGSLVLDLAGKEVTVEFALRDIAADPAAPMAFRPHLVTASAFYDLVSADWCRRFAAAFAGSGVVLHAALTCDGRDAWSPPHPADADIADAFRAHQATDKGFGPAAGADAATILGAALEAAGYAIETADSPWRLDAGDRQLIAELAKGTAQAAVESGRVPAAVAADWQQARAMAQGCVIGHVDLLALPRG</sequence>
<dbReference type="Proteomes" id="UP001144397">
    <property type="component" value="Unassembled WGS sequence"/>
</dbReference>
<evidence type="ECO:0000313" key="2">
    <source>
        <dbReference type="EMBL" id="MDR6333223.1"/>
    </source>
</evidence>
<gene>
    <name evidence="2" type="ORF">GGQ86_001687</name>
    <name evidence="1" type="ORF">XFLAVUS301_11730</name>
</gene>
<comment type="caution">
    <text evidence="1">The sequence shown here is derived from an EMBL/GenBank/DDBJ whole genome shotgun (WGS) entry which is preliminary data.</text>
</comment>
<dbReference type="Gene3D" id="3.40.50.150">
    <property type="entry name" value="Vaccinia Virus protein VP39"/>
    <property type="match status" value="1"/>
</dbReference>
<dbReference type="RefSeq" id="WP_281806094.1">
    <property type="nucleotide sequence ID" value="NZ_BSDO01000001.1"/>
</dbReference>
<organism evidence="1 3">
    <name type="scientific">Xanthobacter flavus</name>
    <dbReference type="NCBI Taxonomy" id="281"/>
    <lineage>
        <taxon>Bacteria</taxon>
        <taxon>Pseudomonadati</taxon>
        <taxon>Pseudomonadota</taxon>
        <taxon>Alphaproteobacteria</taxon>
        <taxon>Hyphomicrobiales</taxon>
        <taxon>Xanthobacteraceae</taxon>
        <taxon>Xanthobacter</taxon>
    </lineage>
</organism>
<dbReference type="EMBL" id="JAVDPY010000002">
    <property type="protein sequence ID" value="MDR6333223.1"/>
    <property type="molecule type" value="Genomic_DNA"/>
</dbReference>
<proteinExistence type="predicted"/>
<name>A0A9W6CIT4_XANFL</name>
<evidence type="ECO:0000313" key="3">
    <source>
        <dbReference type="Proteomes" id="UP001144397"/>
    </source>
</evidence>
<dbReference type="SUPFAM" id="SSF53335">
    <property type="entry name" value="S-adenosyl-L-methionine-dependent methyltransferases"/>
    <property type="match status" value="1"/>
</dbReference>
<dbReference type="Proteomes" id="UP001245370">
    <property type="component" value="Unassembled WGS sequence"/>
</dbReference>
<keyword evidence="4" id="KW-1185">Reference proteome</keyword>
<dbReference type="InterPro" id="IPR029063">
    <property type="entry name" value="SAM-dependent_MTases_sf"/>
</dbReference>
<dbReference type="GeneID" id="95761967"/>
<dbReference type="AlphaFoldDB" id="A0A9W6CIT4"/>
<reference evidence="2 4" key="2">
    <citation type="submission" date="2023-07" db="EMBL/GenBank/DDBJ databases">
        <title>Genomic Encyclopedia of Type Strains, Phase IV (KMG-IV): sequencing the most valuable type-strain genomes for metagenomic binning, comparative biology and taxonomic classification.</title>
        <authorList>
            <person name="Goeker M."/>
        </authorList>
    </citation>
    <scope>NUCLEOTIDE SEQUENCE [LARGE SCALE GENOMIC DNA]</scope>
    <source>
        <strain evidence="2 4">DSM 338</strain>
    </source>
</reference>
<reference evidence="1" key="1">
    <citation type="submission" date="2022-12" db="EMBL/GenBank/DDBJ databases">
        <title>Reference genome sequencing for broad-spectrum identification of bacterial and archaeal isolates by mass spectrometry.</title>
        <authorList>
            <person name="Sekiguchi Y."/>
            <person name="Tourlousse D.M."/>
        </authorList>
    </citation>
    <scope>NUCLEOTIDE SEQUENCE</scope>
    <source>
        <strain evidence="1">301</strain>
    </source>
</reference>
<protein>
    <recommendedName>
        <fullName evidence="5">Class I SAM-dependent methyltransferase</fullName>
    </recommendedName>
</protein>
<evidence type="ECO:0000313" key="1">
    <source>
        <dbReference type="EMBL" id="GLI21499.1"/>
    </source>
</evidence>